<dbReference type="RefSeq" id="WP_224141524.1">
    <property type="nucleotide sequence ID" value="NZ_JAIQUM010000084.1"/>
</dbReference>
<dbReference type="Proteomes" id="UP001165287">
    <property type="component" value="Unassembled WGS sequence"/>
</dbReference>
<dbReference type="EMBL" id="JAIQUM010000084">
    <property type="protein sequence ID" value="MBZ5753092.1"/>
    <property type="molecule type" value="Genomic_DNA"/>
</dbReference>
<reference evidence="1" key="1">
    <citation type="submission" date="2024-05" db="EMBL/GenBank/DDBJ databases">
        <title>Metabacillus sp. nov., isolated from the rhizosphere soil of tomato plants.</title>
        <authorList>
            <person name="Ma R."/>
        </authorList>
    </citation>
    <scope>NUCLEOTIDE SEQUENCE</scope>
    <source>
        <strain evidence="1">DBTR6</strain>
    </source>
</reference>
<gene>
    <name evidence="1" type="ORF">K9V48_23405</name>
</gene>
<proteinExistence type="predicted"/>
<evidence type="ECO:0000313" key="2">
    <source>
        <dbReference type="Proteomes" id="UP001165287"/>
    </source>
</evidence>
<name>A0ABS7UYQ1_9BACI</name>
<sequence>MQLLRFESSWDKTLSDKDRVMIQQFFLETNVANDESIQFIPLRQALNYKGDLLVTVLIHNFSKQIHLFQDKTLHYLENNKIVAEHIFTLPSLIIESKTSMPWTFIFPTHSLIGHLTLENARLELVDITK</sequence>
<protein>
    <submittedName>
        <fullName evidence="1">SLAP domain-containing protein</fullName>
    </submittedName>
</protein>
<organism evidence="1 2">
    <name type="scientific">Metabacillus rhizolycopersici</name>
    <dbReference type="NCBI Taxonomy" id="2875709"/>
    <lineage>
        <taxon>Bacteria</taxon>
        <taxon>Bacillati</taxon>
        <taxon>Bacillota</taxon>
        <taxon>Bacilli</taxon>
        <taxon>Bacillales</taxon>
        <taxon>Bacillaceae</taxon>
        <taxon>Metabacillus</taxon>
    </lineage>
</organism>
<evidence type="ECO:0000313" key="1">
    <source>
        <dbReference type="EMBL" id="MBZ5753092.1"/>
    </source>
</evidence>
<keyword evidence="2" id="KW-1185">Reference proteome</keyword>
<dbReference type="InterPro" id="IPR030910">
    <property type="entry name" value="SLAP_dom"/>
</dbReference>
<dbReference type="NCBIfam" id="TIGR04398">
    <property type="entry name" value="SLAP_DUP"/>
    <property type="match status" value="1"/>
</dbReference>
<accession>A0ABS7UYQ1</accession>
<comment type="caution">
    <text evidence="1">The sequence shown here is derived from an EMBL/GenBank/DDBJ whole genome shotgun (WGS) entry which is preliminary data.</text>
</comment>